<dbReference type="EC" id="4.2.1.24" evidence="3"/>
<dbReference type="EMBL" id="UINC01013533">
    <property type="protein sequence ID" value="SVA58403.1"/>
    <property type="molecule type" value="Genomic_DNA"/>
</dbReference>
<dbReference type="InterPro" id="IPR013785">
    <property type="entry name" value="Aldolase_TIM"/>
</dbReference>
<dbReference type="GO" id="GO:0008270">
    <property type="term" value="F:zinc ion binding"/>
    <property type="evidence" value="ECO:0007669"/>
    <property type="project" value="TreeGrafter"/>
</dbReference>
<dbReference type="GO" id="GO:0006782">
    <property type="term" value="P:protoporphyrinogen IX biosynthetic process"/>
    <property type="evidence" value="ECO:0007669"/>
    <property type="project" value="UniProtKB-UniPathway"/>
</dbReference>
<dbReference type="UniPathway" id="UPA00251">
    <property type="reaction ID" value="UER00318"/>
</dbReference>
<evidence type="ECO:0000256" key="8">
    <source>
        <dbReference type="ARBA" id="ARBA00047651"/>
    </source>
</evidence>
<comment type="catalytic activity">
    <reaction evidence="8">
        <text>2 5-aminolevulinate = porphobilinogen + 2 H2O + H(+)</text>
        <dbReference type="Rhea" id="RHEA:24064"/>
        <dbReference type="ChEBI" id="CHEBI:15377"/>
        <dbReference type="ChEBI" id="CHEBI:15378"/>
        <dbReference type="ChEBI" id="CHEBI:58126"/>
        <dbReference type="ChEBI" id="CHEBI:356416"/>
        <dbReference type="EC" id="4.2.1.24"/>
    </reaction>
</comment>
<evidence type="ECO:0000256" key="7">
    <source>
        <dbReference type="ARBA" id="ARBA00032837"/>
    </source>
</evidence>
<keyword evidence="6" id="KW-0627">Porphyrin biosynthesis</keyword>
<evidence type="ECO:0000256" key="5">
    <source>
        <dbReference type="ARBA" id="ARBA00023239"/>
    </source>
</evidence>
<dbReference type="GO" id="GO:0004655">
    <property type="term" value="F:porphobilinogen synthase activity"/>
    <property type="evidence" value="ECO:0007669"/>
    <property type="project" value="UniProtKB-EC"/>
</dbReference>
<dbReference type="InterPro" id="IPR001731">
    <property type="entry name" value="ALAD"/>
</dbReference>
<accession>A0A381X2G9</accession>
<protein>
    <recommendedName>
        <fullName evidence="3">porphobilinogen synthase</fullName>
        <ecNumber evidence="3">4.2.1.24</ecNumber>
    </recommendedName>
    <alternativeName>
        <fullName evidence="7">Porphobilinogen synthase</fullName>
    </alternativeName>
</protein>
<dbReference type="InterPro" id="IPR030656">
    <property type="entry name" value="ALAD_AS"/>
</dbReference>
<keyword evidence="5" id="KW-0456">Lyase</keyword>
<evidence type="ECO:0000256" key="2">
    <source>
        <dbReference type="ARBA" id="ARBA00008055"/>
    </source>
</evidence>
<comment type="similarity">
    <text evidence="2">Belongs to the ALAD family.</text>
</comment>
<dbReference type="SMART" id="SM01004">
    <property type="entry name" value="ALAD"/>
    <property type="match status" value="1"/>
</dbReference>
<dbReference type="Gene3D" id="3.20.20.70">
    <property type="entry name" value="Aldolase class I"/>
    <property type="match status" value="1"/>
</dbReference>
<feature type="non-terminal residue" evidence="9">
    <location>
        <position position="1"/>
    </location>
</feature>
<dbReference type="PANTHER" id="PTHR11458:SF0">
    <property type="entry name" value="DELTA-AMINOLEVULINIC ACID DEHYDRATASE"/>
    <property type="match status" value="1"/>
</dbReference>
<dbReference type="PANTHER" id="PTHR11458">
    <property type="entry name" value="DELTA-AMINOLEVULINIC ACID DEHYDRATASE"/>
    <property type="match status" value="1"/>
</dbReference>
<dbReference type="GO" id="GO:0005829">
    <property type="term" value="C:cytosol"/>
    <property type="evidence" value="ECO:0007669"/>
    <property type="project" value="TreeGrafter"/>
</dbReference>
<dbReference type="Pfam" id="PF00490">
    <property type="entry name" value="ALAD"/>
    <property type="match status" value="1"/>
</dbReference>
<organism evidence="9">
    <name type="scientific">marine metagenome</name>
    <dbReference type="NCBI Taxonomy" id="408172"/>
    <lineage>
        <taxon>unclassified sequences</taxon>
        <taxon>metagenomes</taxon>
        <taxon>ecological metagenomes</taxon>
    </lineage>
</organism>
<sequence length="120" mass="13260">DAVESTPQFGDRKSYQMDPANIREALKEVELDILEGADIIMVKPALAYLDVISHVKDISNVPVACYNVSGEYSMLKAAAEKGWIDHDSAMMEMLLSMKRSGADIIISYFAKEAATLMKND</sequence>
<name>A0A381X2G9_9ZZZZ</name>
<reference evidence="9" key="1">
    <citation type="submission" date="2018-05" db="EMBL/GenBank/DDBJ databases">
        <authorList>
            <person name="Lanie J.A."/>
            <person name="Ng W.-L."/>
            <person name="Kazmierczak K.M."/>
            <person name="Andrzejewski T.M."/>
            <person name="Davidsen T.M."/>
            <person name="Wayne K.J."/>
            <person name="Tettelin H."/>
            <person name="Glass J.I."/>
            <person name="Rusch D."/>
            <person name="Podicherti R."/>
            <person name="Tsui H.-C.T."/>
            <person name="Winkler M.E."/>
        </authorList>
    </citation>
    <scope>NUCLEOTIDE SEQUENCE</scope>
</reference>
<comment type="pathway">
    <text evidence="1">Porphyrin-containing compound metabolism; protoporphyrin-IX biosynthesis; coproporphyrinogen-III from 5-aminolevulinate: step 1/4.</text>
</comment>
<evidence type="ECO:0000256" key="6">
    <source>
        <dbReference type="ARBA" id="ARBA00023244"/>
    </source>
</evidence>
<dbReference type="SUPFAM" id="SSF51569">
    <property type="entry name" value="Aldolase"/>
    <property type="match status" value="1"/>
</dbReference>
<evidence type="ECO:0000256" key="1">
    <source>
        <dbReference type="ARBA" id="ARBA00004694"/>
    </source>
</evidence>
<dbReference type="PRINTS" id="PR00144">
    <property type="entry name" value="DALDHYDRTASE"/>
</dbReference>
<evidence type="ECO:0000313" key="9">
    <source>
        <dbReference type="EMBL" id="SVA58403.1"/>
    </source>
</evidence>
<proteinExistence type="inferred from homology"/>
<dbReference type="AlphaFoldDB" id="A0A381X2G9"/>
<dbReference type="PROSITE" id="PS00169">
    <property type="entry name" value="D_ALA_DEHYDRATASE"/>
    <property type="match status" value="1"/>
</dbReference>
<gene>
    <name evidence="9" type="ORF">METZ01_LOCUS111257</name>
</gene>
<evidence type="ECO:0000256" key="4">
    <source>
        <dbReference type="ARBA" id="ARBA00023133"/>
    </source>
</evidence>
<evidence type="ECO:0000256" key="3">
    <source>
        <dbReference type="ARBA" id="ARBA00012053"/>
    </source>
</evidence>
<keyword evidence="4" id="KW-0350">Heme biosynthesis</keyword>